<dbReference type="Proteomes" id="UP000076603">
    <property type="component" value="Unassembled WGS sequence"/>
</dbReference>
<gene>
    <name evidence="8" type="primary">cdr_5</name>
    <name evidence="8" type="ORF">CLMAG_32810</name>
</gene>
<dbReference type="InterPro" id="IPR036873">
    <property type="entry name" value="Rhodanese-like_dom_sf"/>
</dbReference>
<dbReference type="Gene3D" id="3.50.50.60">
    <property type="entry name" value="FAD/NAD(P)-binding domain"/>
    <property type="match status" value="2"/>
</dbReference>
<name>A0A161YLN8_9CLOT</name>
<dbReference type="InterPro" id="IPR027396">
    <property type="entry name" value="DsrEFH-like"/>
</dbReference>
<dbReference type="PRINTS" id="PR00368">
    <property type="entry name" value="FADPNR"/>
</dbReference>
<dbReference type="InterPro" id="IPR016156">
    <property type="entry name" value="FAD/NAD-linked_Rdtase_dimer_sf"/>
</dbReference>
<dbReference type="EC" id="1.8.1.14" evidence="8"/>
<evidence type="ECO:0000256" key="5">
    <source>
        <dbReference type="ARBA" id="ARBA00023002"/>
    </source>
</evidence>
<dbReference type="OrthoDB" id="9802028at2"/>
<dbReference type="SUPFAM" id="SSF51905">
    <property type="entry name" value="FAD/NAD(P)-binding domain"/>
    <property type="match status" value="1"/>
</dbReference>
<dbReference type="AlphaFoldDB" id="A0A161YLN8"/>
<feature type="domain" description="Rhodanese" evidence="7">
    <location>
        <begin position="463"/>
        <end position="550"/>
    </location>
</feature>
<dbReference type="SUPFAM" id="SSF64307">
    <property type="entry name" value="SirA-like"/>
    <property type="match status" value="1"/>
</dbReference>
<dbReference type="PATRIC" id="fig|1121326.3.peg.3315"/>
<keyword evidence="5 8" id="KW-0560">Oxidoreductase</keyword>
<dbReference type="Gene3D" id="3.30.110.40">
    <property type="entry name" value="TusA-like domain"/>
    <property type="match status" value="1"/>
</dbReference>
<dbReference type="Gene3D" id="3.40.250.10">
    <property type="entry name" value="Rhodanese-like domain"/>
    <property type="match status" value="1"/>
</dbReference>
<dbReference type="InterPro" id="IPR001455">
    <property type="entry name" value="TusA-like"/>
</dbReference>
<dbReference type="EMBL" id="LWAE01000003">
    <property type="protein sequence ID" value="KZL91522.1"/>
    <property type="molecule type" value="Genomic_DNA"/>
</dbReference>
<dbReference type="PANTHER" id="PTHR43429">
    <property type="entry name" value="PYRIDINE NUCLEOTIDE-DISULFIDE OXIDOREDUCTASE DOMAIN-CONTAINING"/>
    <property type="match status" value="1"/>
</dbReference>
<keyword evidence="4" id="KW-0274">FAD</keyword>
<accession>A0A161YLN8</accession>
<dbReference type="SUPFAM" id="SSF52821">
    <property type="entry name" value="Rhodanese/Cell cycle control phosphatase"/>
    <property type="match status" value="1"/>
</dbReference>
<evidence type="ECO:0000259" key="7">
    <source>
        <dbReference type="PROSITE" id="PS50206"/>
    </source>
</evidence>
<evidence type="ECO:0000256" key="6">
    <source>
        <dbReference type="ARBA" id="ARBA00023284"/>
    </source>
</evidence>
<evidence type="ECO:0000256" key="1">
    <source>
        <dbReference type="ARBA" id="ARBA00001974"/>
    </source>
</evidence>
<reference evidence="8 9" key="1">
    <citation type="submission" date="2016-04" db="EMBL/GenBank/DDBJ databases">
        <title>Genome sequence of Clostridium magnum DSM 2767.</title>
        <authorList>
            <person name="Poehlein A."/>
            <person name="Uhlig R."/>
            <person name="Fischer R."/>
            <person name="Bahl H."/>
            <person name="Daniel R."/>
        </authorList>
    </citation>
    <scope>NUCLEOTIDE SEQUENCE [LARGE SCALE GENOMIC DNA]</scope>
    <source>
        <strain evidence="8 9">DSM 2767</strain>
    </source>
</reference>
<dbReference type="SUPFAM" id="SSF55424">
    <property type="entry name" value="FAD/NAD-linked reductases, dimerisation (C-terminal) domain"/>
    <property type="match status" value="1"/>
</dbReference>
<dbReference type="STRING" id="1121326.CLMAG_32810"/>
<dbReference type="InterPro" id="IPR036868">
    <property type="entry name" value="TusA-like_sf"/>
</dbReference>
<evidence type="ECO:0000256" key="3">
    <source>
        <dbReference type="ARBA" id="ARBA00022630"/>
    </source>
</evidence>
<dbReference type="InterPro" id="IPR023753">
    <property type="entry name" value="FAD/NAD-binding_dom"/>
</dbReference>
<dbReference type="InterPro" id="IPR036188">
    <property type="entry name" value="FAD/NAD-bd_sf"/>
</dbReference>
<dbReference type="Pfam" id="PF07992">
    <property type="entry name" value="Pyr_redox_2"/>
    <property type="match status" value="1"/>
</dbReference>
<dbReference type="PROSITE" id="PS50206">
    <property type="entry name" value="RHODANESE_3"/>
    <property type="match status" value="1"/>
</dbReference>
<evidence type="ECO:0000313" key="8">
    <source>
        <dbReference type="EMBL" id="KZL91522.1"/>
    </source>
</evidence>
<dbReference type="SUPFAM" id="SSF75169">
    <property type="entry name" value="DsrEFH-like"/>
    <property type="match status" value="1"/>
</dbReference>
<evidence type="ECO:0000256" key="4">
    <source>
        <dbReference type="ARBA" id="ARBA00022827"/>
    </source>
</evidence>
<dbReference type="InterPro" id="IPR001763">
    <property type="entry name" value="Rhodanese-like_dom"/>
</dbReference>
<dbReference type="PROSITE" id="PS01148">
    <property type="entry name" value="UPF0033"/>
    <property type="match status" value="1"/>
</dbReference>
<dbReference type="Gene3D" id="3.40.1260.10">
    <property type="entry name" value="DsrEFH-like"/>
    <property type="match status" value="1"/>
</dbReference>
<protein>
    <submittedName>
        <fullName evidence="8">Coenzyme A disulfide reductase</fullName>
        <ecNumber evidence="8">1.8.1.14</ecNumber>
    </submittedName>
</protein>
<keyword evidence="3" id="KW-0285">Flavoprotein</keyword>
<evidence type="ECO:0000313" key="9">
    <source>
        <dbReference type="Proteomes" id="UP000076603"/>
    </source>
</evidence>
<organism evidence="8 9">
    <name type="scientific">Clostridium magnum DSM 2767</name>
    <dbReference type="NCBI Taxonomy" id="1121326"/>
    <lineage>
        <taxon>Bacteria</taxon>
        <taxon>Bacillati</taxon>
        <taxon>Bacillota</taxon>
        <taxon>Clostridia</taxon>
        <taxon>Eubacteriales</taxon>
        <taxon>Clostridiaceae</taxon>
        <taxon>Clostridium</taxon>
    </lineage>
</organism>
<dbReference type="PANTHER" id="PTHR43429:SF1">
    <property type="entry name" value="NAD(P)H SULFUR OXIDOREDUCTASE (COA-DEPENDENT)"/>
    <property type="match status" value="1"/>
</dbReference>
<dbReference type="PRINTS" id="PR00411">
    <property type="entry name" value="PNDRDTASEI"/>
</dbReference>
<comment type="caution">
    <text evidence="8">The sequence shown here is derived from an EMBL/GenBank/DDBJ whole genome shotgun (WGS) entry which is preliminary data.</text>
</comment>
<dbReference type="InterPro" id="IPR032836">
    <property type="entry name" value="DsrE2-like"/>
</dbReference>
<dbReference type="RefSeq" id="WP_066624372.1">
    <property type="nucleotide sequence ID" value="NZ_FQXL01000005.1"/>
</dbReference>
<dbReference type="Pfam" id="PF13686">
    <property type="entry name" value="DrsE_2"/>
    <property type="match status" value="1"/>
</dbReference>
<dbReference type="InterPro" id="IPR004099">
    <property type="entry name" value="Pyr_nucl-diS_OxRdtase_dimer"/>
</dbReference>
<proteinExistence type="inferred from homology"/>
<dbReference type="GO" id="GO:0050451">
    <property type="term" value="F:CoA-disulfide reductase (NADPH) activity"/>
    <property type="evidence" value="ECO:0007669"/>
    <property type="project" value="UniProtKB-EC"/>
</dbReference>
<sequence>MKKVLIVGGVAGGASAAARLRRLDENAEIVLFEKGEYISFANCGLPYYIGETIKEREKLLVQTPEAMNASFNIDVRVNSEVVAIDTKSKKVKVNSKDKGEYEENYDYLILSPGASPVKPPIPGIQSDKIFTLRNVPDTDRIKAYVDKENIKNAVVIGGGFIGVEMAENLKERGLNVALVEGAPHILAPFDSEMVAFAEKELEDNGVGIVLNDGVKEFKEEGTGLSVVLNSGKTLYADIVILAIGVKPDTAFLKETGIEFGPRGHIIVNNKMETNVESVYAVGDAIEVVDFINGSKTAIALAGPANKQGRIAADNVSGLNSVYKGTMGTSIIKVFGLTGSSTGNNERTLKSKNIPYKAIYLHPNSSAGYYPGAAPMTIKLIFNNEGKILGAQAFGYVGVDKRIDDIAVTMRLGGTIYDLAELELAYAPPYSSAKDPVNMAGFIAENILTGKEEVILTEDIDNRDKNNTQLVDVRTELEASNGTIEGSINIPSTNIRARMNELDKTKEILVYCQVGLRGYIAGRILRANGFKVKNLTGGYKTYTMSKFKPKDVVMNKNDEGGSMNLKGKSCDVSLESNLNEYKEAAEAYKKGDFDKNLDACGLCCPGPLMRVNTTVQDMKEGEVLKATASDQGFYEDIKSWCEKTNNELLSREKDKGNIIAYIRKGNKKQVAENNMSVNAGTITQKDNKTLVVFSGDLDKALASFIIANGAAAMGKKVTMFFTFWGLNILRKHEKVSVTKGFMDNMFGFMMPRGAKRLKLSKMNMLGMGTKMMQMVMKNKNVSSLDELIQSAIDSGIEIVACQMSMDVMGLKQEELIDGVKVGGVGYYLGEAEDSNVNLFI</sequence>
<dbReference type="CDD" id="cd01524">
    <property type="entry name" value="RHOD_Pyr_redox"/>
    <property type="match status" value="1"/>
</dbReference>
<dbReference type="Pfam" id="PF01206">
    <property type="entry name" value="TusA"/>
    <property type="match status" value="1"/>
</dbReference>
<dbReference type="Pfam" id="PF02852">
    <property type="entry name" value="Pyr_redox_dim"/>
    <property type="match status" value="1"/>
</dbReference>
<dbReference type="Pfam" id="PF00581">
    <property type="entry name" value="Rhodanese"/>
    <property type="match status" value="1"/>
</dbReference>
<comment type="similarity">
    <text evidence="2">Belongs to the class-III pyridine nucleotide-disulfide oxidoreductase family.</text>
</comment>
<dbReference type="InterPro" id="IPR050260">
    <property type="entry name" value="FAD-bd_OxRdtase"/>
</dbReference>
<evidence type="ECO:0000256" key="2">
    <source>
        <dbReference type="ARBA" id="ARBA00009130"/>
    </source>
</evidence>
<dbReference type="SMART" id="SM00450">
    <property type="entry name" value="RHOD"/>
    <property type="match status" value="1"/>
</dbReference>
<keyword evidence="9" id="KW-1185">Reference proteome</keyword>
<comment type="cofactor">
    <cofactor evidence="1">
        <name>FAD</name>
        <dbReference type="ChEBI" id="CHEBI:57692"/>
    </cofactor>
</comment>
<keyword evidence="6" id="KW-0676">Redox-active center</keyword>